<organism evidence="2 3">
    <name type="scientific">Streptomyces yunnanensis</name>
    <dbReference type="NCBI Taxonomy" id="156453"/>
    <lineage>
        <taxon>Bacteria</taxon>
        <taxon>Bacillati</taxon>
        <taxon>Actinomycetota</taxon>
        <taxon>Actinomycetes</taxon>
        <taxon>Kitasatosporales</taxon>
        <taxon>Streptomycetaceae</taxon>
        <taxon>Streptomyces</taxon>
    </lineage>
</organism>
<sequence>MPSMSTDGKHRQVRRIASISIAAVAAVGLTATAGHAASQSASHSTRHPTAAHAPIDACRKGGDGGIFTGPVEGVLKYKAGKLTVTEKIDGSKDDPHTEEYQLCLSAHTKVFGALRIGDAHRLTVNKEGYGTTPRTLTQLKKAAKRGDVIVRADIKDNVAIKIWEHYKRR</sequence>
<evidence type="ECO:0000256" key="1">
    <source>
        <dbReference type="SAM" id="SignalP"/>
    </source>
</evidence>
<reference evidence="3" key="1">
    <citation type="submission" date="2016-11" db="EMBL/GenBank/DDBJ databases">
        <authorList>
            <person name="Jaros S."/>
            <person name="Januszkiewicz K."/>
            <person name="Wedrychowicz H."/>
        </authorList>
    </citation>
    <scope>NUCLEOTIDE SEQUENCE [LARGE SCALE GENOMIC DNA]</scope>
    <source>
        <strain evidence="3">CGMCC 4.3555</strain>
    </source>
</reference>
<accession>A0A9X8R0I5</accession>
<name>A0A9X8R0I5_9ACTN</name>
<proteinExistence type="predicted"/>
<evidence type="ECO:0000313" key="3">
    <source>
        <dbReference type="Proteomes" id="UP000184388"/>
    </source>
</evidence>
<dbReference type="EMBL" id="FRBK01000046">
    <property type="protein sequence ID" value="SHN34494.1"/>
    <property type="molecule type" value="Genomic_DNA"/>
</dbReference>
<comment type="caution">
    <text evidence="2">The sequence shown here is derived from an EMBL/GenBank/DDBJ whole genome shotgun (WGS) entry which is preliminary data.</text>
</comment>
<dbReference type="Proteomes" id="UP000184388">
    <property type="component" value="Unassembled WGS sequence"/>
</dbReference>
<evidence type="ECO:0000313" key="2">
    <source>
        <dbReference type="EMBL" id="SHN34494.1"/>
    </source>
</evidence>
<dbReference type="AlphaFoldDB" id="A0A9X8R0I5"/>
<protein>
    <recommendedName>
        <fullName evidence="4">Lipoprotein</fullName>
    </recommendedName>
</protein>
<feature type="signal peptide" evidence="1">
    <location>
        <begin position="1"/>
        <end position="36"/>
    </location>
</feature>
<keyword evidence="1" id="KW-0732">Signal</keyword>
<gene>
    <name evidence="2" type="ORF">SAMN05216268_1463</name>
</gene>
<feature type="chain" id="PRO_5040728662" description="Lipoprotein" evidence="1">
    <location>
        <begin position="37"/>
        <end position="169"/>
    </location>
</feature>
<evidence type="ECO:0008006" key="4">
    <source>
        <dbReference type="Google" id="ProtNLM"/>
    </source>
</evidence>